<dbReference type="FunCoup" id="B8M071">
    <property type="interactions" value="166"/>
</dbReference>
<dbReference type="InParanoid" id="B8M071"/>
<keyword evidence="2" id="KW-0698">rRNA processing</keyword>
<evidence type="ECO:0000256" key="2">
    <source>
        <dbReference type="ARBA" id="ARBA00022552"/>
    </source>
</evidence>
<dbReference type="STRING" id="441959.B8M071"/>
<keyword evidence="5" id="KW-1185">Reference proteome</keyword>
<evidence type="ECO:0000256" key="3">
    <source>
        <dbReference type="SAM" id="MobiDB-lite"/>
    </source>
</evidence>
<dbReference type="Pfam" id="PF10273">
    <property type="entry name" value="WGG"/>
    <property type="match status" value="1"/>
</dbReference>
<feature type="compositionally biased region" description="Acidic residues" evidence="3">
    <location>
        <begin position="144"/>
        <end position="165"/>
    </location>
</feature>
<dbReference type="Proteomes" id="UP000001745">
    <property type="component" value="Unassembled WGS sequence"/>
</dbReference>
<evidence type="ECO:0000313" key="4">
    <source>
        <dbReference type="EMBL" id="EED21168.1"/>
    </source>
</evidence>
<dbReference type="GO" id="GO:0006364">
    <property type="term" value="P:rRNA processing"/>
    <property type="evidence" value="ECO:0007669"/>
    <property type="project" value="UniProtKB-KW"/>
</dbReference>
<name>B8M071_TALSN</name>
<reference evidence="5" key="1">
    <citation type="journal article" date="2015" name="Genome Announc.">
        <title>Genome sequence of the AIDS-associated pathogen Penicillium marneffei (ATCC18224) and its near taxonomic relative Talaromyces stipitatus (ATCC10500).</title>
        <authorList>
            <person name="Nierman W.C."/>
            <person name="Fedorova-Abrams N.D."/>
            <person name="Andrianopoulos A."/>
        </authorList>
    </citation>
    <scope>NUCLEOTIDE SEQUENCE [LARGE SCALE GENOMIC DNA]</scope>
    <source>
        <strain evidence="5">ATCC 10500 / CBS 375.48 / QM 6759 / NRRL 1006</strain>
    </source>
</reference>
<dbReference type="RefSeq" id="XP_002478131.1">
    <property type="nucleotide sequence ID" value="XM_002478086.1"/>
</dbReference>
<dbReference type="EMBL" id="EQ962653">
    <property type="protein sequence ID" value="EED21168.1"/>
    <property type="molecule type" value="Genomic_DNA"/>
</dbReference>
<dbReference type="PANTHER" id="PTHR21250">
    <property type="entry name" value="PRE-RRNA-PROCESSING PROTEIN TSR2 HOMOLOG"/>
    <property type="match status" value="1"/>
</dbReference>
<comment type="similarity">
    <text evidence="1">Belongs to the TSR2 family.</text>
</comment>
<feature type="region of interest" description="Disordered" evidence="3">
    <location>
        <begin position="134"/>
        <end position="183"/>
    </location>
</feature>
<dbReference type="VEuPathDB" id="FungiDB:TSTA_084000"/>
<dbReference type="InterPro" id="IPR019398">
    <property type="entry name" value="Pre-rRNA_process_TSR2"/>
</dbReference>
<gene>
    <name evidence="4" type="ORF">TSTA_084000</name>
</gene>
<sequence>MASTSQNTTTERLEEQQQKLDLAITLALNTWPALTLAVQSSWGGQNSSDKRDWLCGAISDIISTRPETDSYDIEDILVQVMTDEFDVAVDDGSAGIVADQIMNLKARIDLGDYADVDRMWAEYKDKMERKGVEQQNLFRHVDTKDEDQETDEDVDDDEDEDEEMNDAPTLVSRPPRQRAEPEVDEEGFTKVVDHKMHSLTPSPQPTPVHLTYSHVEYLGAVFPPAYLAPDVVVRVETFGLGGGGRRVNQGVVKLQGRFSSDRDNLAQAWYITKELETRFYIEGGKDRSSDDGLAAVMVYGKIDQES</sequence>
<evidence type="ECO:0000313" key="5">
    <source>
        <dbReference type="Proteomes" id="UP000001745"/>
    </source>
</evidence>
<dbReference type="HOGENOM" id="CLU_909666_0_0_1"/>
<dbReference type="OrthoDB" id="263560at2759"/>
<dbReference type="AlphaFoldDB" id="B8M071"/>
<dbReference type="PhylomeDB" id="B8M071"/>
<accession>B8M071</accession>
<evidence type="ECO:0000256" key="1">
    <source>
        <dbReference type="ARBA" id="ARBA00006524"/>
    </source>
</evidence>
<proteinExistence type="inferred from homology"/>
<dbReference type="GeneID" id="8101493"/>
<dbReference type="eggNOG" id="KOG4032">
    <property type="taxonomic scope" value="Eukaryota"/>
</dbReference>
<protein>
    <submittedName>
        <fullName evidence="4">Pre-rRNA processing protein, putative</fullName>
    </submittedName>
</protein>
<organism evidence="4 5">
    <name type="scientific">Talaromyces stipitatus (strain ATCC 10500 / CBS 375.48 / QM 6759 / NRRL 1006)</name>
    <name type="common">Penicillium stipitatum</name>
    <dbReference type="NCBI Taxonomy" id="441959"/>
    <lineage>
        <taxon>Eukaryota</taxon>
        <taxon>Fungi</taxon>
        <taxon>Dikarya</taxon>
        <taxon>Ascomycota</taxon>
        <taxon>Pezizomycotina</taxon>
        <taxon>Eurotiomycetes</taxon>
        <taxon>Eurotiomycetidae</taxon>
        <taxon>Eurotiales</taxon>
        <taxon>Trichocomaceae</taxon>
        <taxon>Talaromyces</taxon>
        <taxon>Talaromyces sect. Talaromyces</taxon>
    </lineage>
</organism>